<dbReference type="EMBL" id="UOFL01000212">
    <property type="protein sequence ID" value="VAW81102.1"/>
    <property type="molecule type" value="Genomic_DNA"/>
</dbReference>
<gene>
    <name evidence="2" type="ORF">MNBD_GAMMA12-3434</name>
</gene>
<name>A0A3B0Z0X0_9ZZZZ</name>
<dbReference type="Pfam" id="PF09992">
    <property type="entry name" value="NAGPA"/>
    <property type="match status" value="1"/>
</dbReference>
<organism evidence="2">
    <name type="scientific">hydrothermal vent metagenome</name>
    <dbReference type="NCBI Taxonomy" id="652676"/>
    <lineage>
        <taxon>unclassified sequences</taxon>
        <taxon>metagenomes</taxon>
        <taxon>ecological metagenomes</taxon>
    </lineage>
</organism>
<feature type="domain" description="Phosphodiester glycosidase" evidence="1">
    <location>
        <begin position="93"/>
        <end position="275"/>
    </location>
</feature>
<proteinExistence type="predicted"/>
<protein>
    <recommendedName>
        <fullName evidence="1">Phosphodiester glycosidase domain-containing protein</fullName>
    </recommendedName>
</protein>
<dbReference type="AlphaFoldDB" id="A0A3B0Z0X0"/>
<accession>A0A3B0Z0X0</accession>
<sequence>MTRHWPHLFLIIILLVTVTVYVNASDSEQAVWKKIDKGLYYGEFSAHRKSPVGDSKIRVLKIDPKLYSFHLANASAPGEGALMSVRKWSKKQNYVAAINASLYQADHKTSISLMKNNSHINNPTMNKQKTIMAFGPKTKAVASAIIFDRECDDIRGLKKKYLVYIQSIRMISCRGKNVWKLQKDTYSTAVIAMNKQGHILFIHVRSPYATHELINVLLKLPLDIRTAMYVEGGPQAQMYVNSADKEYILLGRFRSATAGKAISYFGWPVPNVIGIRKRQ</sequence>
<evidence type="ECO:0000313" key="2">
    <source>
        <dbReference type="EMBL" id="VAW81102.1"/>
    </source>
</evidence>
<reference evidence="2" key="1">
    <citation type="submission" date="2018-06" db="EMBL/GenBank/DDBJ databases">
        <authorList>
            <person name="Zhirakovskaya E."/>
        </authorList>
    </citation>
    <scope>NUCLEOTIDE SEQUENCE</scope>
</reference>
<evidence type="ECO:0000259" key="1">
    <source>
        <dbReference type="Pfam" id="PF09992"/>
    </source>
</evidence>
<dbReference type="InterPro" id="IPR018711">
    <property type="entry name" value="NAGPA"/>
</dbReference>